<accession>A0ABR2CZN2</accession>
<comment type="caution">
    <text evidence="1">The sequence shown here is derived from an EMBL/GenBank/DDBJ whole genome shotgun (WGS) entry which is preliminary data.</text>
</comment>
<dbReference type="EMBL" id="JBBPBM010000039">
    <property type="protein sequence ID" value="KAK8526201.1"/>
    <property type="molecule type" value="Genomic_DNA"/>
</dbReference>
<organism evidence="1 2">
    <name type="scientific">Hibiscus sabdariffa</name>
    <name type="common">roselle</name>
    <dbReference type="NCBI Taxonomy" id="183260"/>
    <lineage>
        <taxon>Eukaryota</taxon>
        <taxon>Viridiplantae</taxon>
        <taxon>Streptophyta</taxon>
        <taxon>Embryophyta</taxon>
        <taxon>Tracheophyta</taxon>
        <taxon>Spermatophyta</taxon>
        <taxon>Magnoliopsida</taxon>
        <taxon>eudicotyledons</taxon>
        <taxon>Gunneridae</taxon>
        <taxon>Pentapetalae</taxon>
        <taxon>rosids</taxon>
        <taxon>malvids</taxon>
        <taxon>Malvales</taxon>
        <taxon>Malvaceae</taxon>
        <taxon>Malvoideae</taxon>
        <taxon>Hibiscus</taxon>
    </lineage>
</organism>
<name>A0ABR2CZN2_9ROSI</name>
<keyword evidence="2" id="KW-1185">Reference proteome</keyword>
<sequence length="103" mass="11648">MFELGFKDETFDPIFRNVKPKEHASNFKLGVESQLESSSESHKNSLPVDDGCYFTVEANALNALNVGKDFNISCDRLREDMERQIGENDILGSIPRESSFKES</sequence>
<evidence type="ECO:0000313" key="2">
    <source>
        <dbReference type="Proteomes" id="UP001472677"/>
    </source>
</evidence>
<reference evidence="1 2" key="1">
    <citation type="journal article" date="2024" name="G3 (Bethesda)">
        <title>Genome assembly of Hibiscus sabdariffa L. provides insights into metabolisms of medicinal natural products.</title>
        <authorList>
            <person name="Kim T."/>
        </authorList>
    </citation>
    <scope>NUCLEOTIDE SEQUENCE [LARGE SCALE GENOMIC DNA]</scope>
    <source>
        <strain evidence="1">TK-2024</strain>
        <tissue evidence="1">Old leaves</tissue>
    </source>
</reference>
<gene>
    <name evidence="1" type="ORF">V6N12_020680</name>
</gene>
<dbReference type="Proteomes" id="UP001472677">
    <property type="component" value="Unassembled WGS sequence"/>
</dbReference>
<proteinExistence type="predicted"/>
<evidence type="ECO:0000313" key="1">
    <source>
        <dbReference type="EMBL" id="KAK8526201.1"/>
    </source>
</evidence>
<protein>
    <submittedName>
        <fullName evidence="1">Uncharacterized protein</fullName>
    </submittedName>
</protein>